<proteinExistence type="predicted"/>
<organism evidence="1 2">
    <name type="scientific">Morganella morganii</name>
    <name type="common">Proteus morganii</name>
    <dbReference type="NCBI Taxonomy" id="582"/>
    <lineage>
        <taxon>Bacteria</taxon>
        <taxon>Pseudomonadati</taxon>
        <taxon>Pseudomonadota</taxon>
        <taxon>Gammaproteobacteria</taxon>
        <taxon>Enterobacterales</taxon>
        <taxon>Morganellaceae</taxon>
        <taxon>Morganella</taxon>
    </lineage>
</organism>
<dbReference type="PATRIC" id="fig|582.24.peg.3277"/>
<protein>
    <submittedName>
        <fullName evidence="1">Uncharacterized protein</fullName>
    </submittedName>
</protein>
<dbReference type="Proteomes" id="UP000032582">
    <property type="component" value="Unassembled WGS sequence"/>
</dbReference>
<accession>A0A0D8L7F0</accession>
<dbReference type="AlphaFoldDB" id="A0A0D8L7F0"/>
<reference evidence="1 2" key="1">
    <citation type="submission" date="2015-02" db="EMBL/GenBank/DDBJ databases">
        <title>Whole genome shotgun sequencing of cultured foodborne pathogen.</title>
        <authorList>
            <person name="Timme R."/>
            <person name="Allard M.W."/>
            <person name="Strain E."/>
            <person name="Evans P.S."/>
            <person name="Brown E."/>
        </authorList>
    </citation>
    <scope>NUCLEOTIDE SEQUENCE [LARGE SCALE GENOMIC DNA]</scope>
    <source>
        <strain evidence="1 2">GCSL-TSO-24</strain>
    </source>
</reference>
<sequence length="65" mass="7620">MAGIFLFCNELIHKLIIYKINYYSLSVIPHYQPRLYQTVRLYLKIITILLSYSAAQSAEYQATCN</sequence>
<evidence type="ECO:0000313" key="2">
    <source>
        <dbReference type="Proteomes" id="UP000032582"/>
    </source>
</evidence>
<evidence type="ECO:0000313" key="1">
    <source>
        <dbReference type="EMBL" id="KJF77797.1"/>
    </source>
</evidence>
<name>A0A0D8L7F0_MORMO</name>
<gene>
    <name evidence="1" type="ORF">UA45_10405</name>
</gene>
<comment type="caution">
    <text evidence="1">The sequence shown here is derived from an EMBL/GenBank/DDBJ whole genome shotgun (WGS) entry which is preliminary data.</text>
</comment>
<dbReference type="EMBL" id="JZSH01000105">
    <property type="protein sequence ID" value="KJF77797.1"/>
    <property type="molecule type" value="Genomic_DNA"/>
</dbReference>